<dbReference type="Proteomes" id="UP001500218">
    <property type="component" value="Unassembled WGS sequence"/>
</dbReference>
<keyword evidence="3" id="KW-1185">Reference proteome</keyword>
<dbReference type="EMBL" id="BAAALT010000059">
    <property type="protein sequence ID" value="GAA1801440.1"/>
    <property type="molecule type" value="Genomic_DNA"/>
</dbReference>
<sequence>MATRLSLDEQSRLRAGLSAVCRQVSLDPDDAVLIKYTMNAVFHLHHADVVLRLATGPTAAERVDRVVRVGVAFAELDAPTIRLAAGLPNPVHAGEWSASIWQAVIDDADRRWAPVDLTGPLRAIHAIKQAPTTVPTWDPVGKSRRRLADLSLLADSEQRFMHSWAQQVGRSLAHIVDHLGRWCDDLESALLATEWALPVGVIHGDAHTGNLLATSDGHTVLGDLDSVAIGPREWDLVPAAHGAHRFARSRADYTSFATTYGVDVTTLPGWDILRQTRELQLVTSVIASLAGRPAVADELAHRMRTILTGSHTATWHRYQ</sequence>
<evidence type="ECO:0000313" key="2">
    <source>
        <dbReference type="EMBL" id="GAA1801440.1"/>
    </source>
</evidence>
<name>A0ABP4Y2A5_9ACTN</name>
<dbReference type="RefSeq" id="WP_344129592.1">
    <property type="nucleotide sequence ID" value="NZ_BAAALT010000059.1"/>
</dbReference>
<proteinExistence type="predicted"/>
<evidence type="ECO:0000259" key="1">
    <source>
        <dbReference type="Pfam" id="PF01636"/>
    </source>
</evidence>
<dbReference type="InterPro" id="IPR011009">
    <property type="entry name" value="Kinase-like_dom_sf"/>
</dbReference>
<dbReference type="SUPFAM" id="SSF56112">
    <property type="entry name" value="Protein kinase-like (PK-like)"/>
    <property type="match status" value="1"/>
</dbReference>
<feature type="domain" description="Aminoglycoside phosphotransferase" evidence="1">
    <location>
        <begin position="39"/>
        <end position="268"/>
    </location>
</feature>
<protein>
    <submittedName>
        <fullName evidence="2">Aminoglycoside phosphotransferase family protein</fullName>
    </submittedName>
</protein>
<comment type="caution">
    <text evidence="2">The sequence shown here is derived from an EMBL/GenBank/DDBJ whole genome shotgun (WGS) entry which is preliminary data.</text>
</comment>
<organism evidence="2 3">
    <name type="scientific">Luedemannella flava</name>
    <dbReference type="NCBI Taxonomy" id="349316"/>
    <lineage>
        <taxon>Bacteria</taxon>
        <taxon>Bacillati</taxon>
        <taxon>Actinomycetota</taxon>
        <taxon>Actinomycetes</taxon>
        <taxon>Micromonosporales</taxon>
        <taxon>Micromonosporaceae</taxon>
        <taxon>Luedemannella</taxon>
    </lineage>
</organism>
<dbReference type="Pfam" id="PF01636">
    <property type="entry name" value="APH"/>
    <property type="match status" value="1"/>
</dbReference>
<evidence type="ECO:0000313" key="3">
    <source>
        <dbReference type="Proteomes" id="UP001500218"/>
    </source>
</evidence>
<accession>A0ABP4Y2A5</accession>
<dbReference type="Gene3D" id="1.10.510.10">
    <property type="entry name" value="Transferase(Phosphotransferase) domain 1"/>
    <property type="match status" value="1"/>
</dbReference>
<dbReference type="InterPro" id="IPR002575">
    <property type="entry name" value="Aminoglycoside_PTrfase"/>
</dbReference>
<reference evidence="3" key="1">
    <citation type="journal article" date="2019" name="Int. J. Syst. Evol. Microbiol.">
        <title>The Global Catalogue of Microorganisms (GCM) 10K type strain sequencing project: providing services to taxonomists for standard genome sequencing and annotation.</title>
        <authorList>
            <consortium name="The Broad Institute Genomics Platform"/>
            <consortium name="The Broad Institute Genome Sequencing Center for Infectious Disease"/>
            <person name="Wu L."/>
            <person name="Ma J."/>
        </authorList>
    </citation>
    <scope>NUCLEOTIDE SEQUENCE [LARGE SCALE GENOMIC DNA]</scope>
    <source>
        <strain evidence="3">JCM 13250</strain>
    </source>
</reference>
<gene>
    <name evidence="2" type="ORF">GCM10009682_24190</name>
</gene>